<dbReference type="EMBL" id="JANJYI010000004">
    <property type="protein sequence ID" value="KAK2651804.1"/>
    <property type="molecule type" value="Genomic_DNA"/>
</dbReference>
<protein>
    <recommendedName>
        <fullName evidence="3">Retrovirus-related Pol polyprotein from transposon TNT 1-94</fullName>
    </recommendedName>
</protein>
<keyword evidence="2" id="KW-1185">Reference proteome</keyword>
<organism evidence="1 2">
    <name type="scientific">Dipteronia dyeriana</name>
    <dbReference type="NCBI Taxonomy" id="168575"/>
    <lineage>
        <taxon>Eukaryota</taxon>
        <taxon>Viridiplantae</taxon>
        <taxon>Streptophyta</taxon>
        <taxon>Embryophyta</taxon>
        <taxon>Tracheophyta</taxon>
        <taxon>Spermatophyta</taxon>
        <taxon>Magnoliopsida</taxon>
        <taxon>eudicotyledons</taxon>
        <taxon>Gunneridae</taxon>
        <taxon>Pentapetalae</taxon>
        <taxon>rosids</taxon>
        <taxon>malvids</taxon>
        <taxon>Sapindales</taxon>
        <taxon>Sapindaceae</taxon>
        <taxon>Hippocastanoideae</taxon>
        <taxon>Acereae</taxon>
        <taxon>Dipteronia</taxon>
    </lineage>
</organism>
<accession>A0AAE0CHC2</accession>
<proteinExistence type="predicted"/>
<dbReference type="AlphaFoldDB" id="A0AAE0CHC2"/>
<name>A0AAE0CHC2_9ROSI</name>
<gene>
    <name evidence="1" type="ORF">Ddye_011660</name>
</gene>
<reference evidence="1" key="1">
    <citation type="journal article" date="2023" name="Plant J.">
        <title>Genome sequences and population genomics provide insights into the demographic history, inbreeding, and mutation load of two 'living fossil' tree species of Dipteronia.</title>
        <authorList>
            <person name="Feng Y."/>
            <person name="Comes H.P."/>
            <person name="Chen J."/>
            <person name="Zhu S."/>
            <person name="Lu R."/>
            <person name="Zhang X."/>
            <person name="Li P."/>
            <person name="Qiu J."/>
            <person name="Olsen K.M."/>
            <person name="Qiu Y."/>
        </authorList>
    </citation>
    <scope>NUCLEOTIDE SEQUENCE</scope>
    <source>
        <strain evidence="1">KIB01</strain>
    </source>
</reference>
<dbReference type="PANTHER" id="PTHR47481:SF22">
    <property type="entry name" value="RETROTRANSPOSON GAG DOMAIN-CONTAINING PROTEIN"/>
    <property type="match status" value="1"/>
</dbReference>
<evidence type="ECO:0008006" key="3">
    <source>
        <dbReference type="Google" id="ProtNLM"/>
    </source>
</evidence>
<evidence type="ECO:0000313" key="1">
    <source>
        <dbReference type="EMBL" id="KAK2651804.1"/>
    </source>
</evidence>
<dbReference type="Pfam" id="PF14223">
    <property type="entry name" value="Retrotran_gag_2"/>
    <property type="match status" value="1"/>
</dbReference>
<dbReference type="Proteomes" id="UP001280121">
    <property type="component" value="Unassembled WGS sequence"/>
</dbReference>
<dbReference type="PANTHER" id="PTHR47481">
    <property type="match status" value="1"/>
</dbReference>
<comment type="caution">
    <text evidence="1">The sequence shown here is derived from an EMBL/GenBank/DDBJ whole genome shotgun (WGS) entry which is preliminary data.</text>
</comment>
<evidence type="ECO:0000313" key="2">
    <source>
        <dbReference type="Proteomes" id="UP001280121"/>
    </source>
</evidence>
<sequence length="97" mass="10970">MRNLPEATSSKIKDQLKIATKGSQTLLDYMQFIKGCADELAILGNPIDEDDLIEKILDGPDDSYKSIFDVVNSHETLITFEELHEKLINKELSLHHS</sequence>